<dbReference type="InterPro" id="IPR023214">
    <property type="entry name" value="HAD_sf"/>
</dbReference>
<dbReference type="Pfam" id="PF13419">
    <property type="entry name" value="HAD_2"/>
    <property type="match status" value="1"/>
</dbReference>
<reference evidence="6" key="1">
    <citation type="journal article" date="2019" name="PLoS Negl. Trop. Dis.">
        <title>Revisiting the worldwide diversity of Leptospira species in the environment.</title>
        <authorList>
            <person name="Vincent A.T."/>
            <person name="Schiettekatte O."/>
            <person name="Bourhy P."/>
            <person name="Veyrier F.J."/>
            <person name="Picardeau M."/>
        </authorList>
    </citation>
    <scope>NUCLEOTIDE SEQUENCE [LARGE SCALE GENOMIC DNA]</scope>
    <source>
        <strain evidence="6">201601955</strain>
    </source>
</reference>
<evidence type="ECO:0000313" key="5">
    <source>
        <dbReference type="EMBL" id="TGM60341.1"/>
    </source>
</evidence>
<dbReference type="InterPro" id="IPR006439">
    <property type="entry name" value="HAD-SF_hydro_IA"/>
</dbReference>
<comment type="pathway">
    <text evidence="2">Organic acid metabolism; glycolate biosynthesis; glycolate from 2-phosphoglycolate: step 1/1.</text>
</comment>
<comment type="catalytic activity">
    <reaction evidence="1">
        <text>2-phosphoglycolate + H2O = glycolate + phosphate</text>
        <dbReference type="Rhea" id="RHEA:14369"/>
        <dbReference type="ChEBI" id="CHEBI:15377"/>
        <dbReference type="ChEBI" id="CHEBI:29805"/>
        <dbReference type="ChEBI" id="CHEBI:43474"/>
        <dbReference type="ChEBI" id="CHEBI:58033"/>
        <dbReference type="EC" id="3.1.3.18"/>
    </reaction>
</comment>
<keyword evidence="5" id="KW-0378">Hydrolase</keyword>
<organism evidence="5 6">
    <name type="scientific">Leptospira vanthielii</name>
    <dbReference type="NCBI Taxonomy" id="293085"/>
    <lineage>
        <taxon>Bacteria</taxon>
        <taxon>Pseudomonadati</taxon>
        <taxon>Spirochaetota</taxon>
        <taxon>Spirochaetia</taxon>
        <taxon>Leptospirales</taxon>
        <taxon>Leptospiraceae</taxon>
        <taxon>Leptospira</taxon>
    </lineage>
</organism>
<dbReference type="NCBIfam" id="TIGR01509">
    <property type="entry name" value="HAD-SF-IA-v3"/>
    <property type="match status" value="1"/>
</dbReference>
<evidence type="ECO:0000256" key="1">
    <source>
        <dbReference type="ARBA" id="ARBA00000830"/>
    </source>
</evidence>
<dbReference type="Gene3D" id="3.40.50.1000">
    <property type="entry name" value="HAD superfamily/HAD-like"/>
    <property type="match status" value="1"/>
</dbReference>
<comment type="similarity">
    <text evidence="3">Belongs to the HAD-like hydrolase superfamily. CbbY/CbbZ/Gph/YieH family.</text>
</comment>
<dbReference type="SFLD" id="SFLDG01129">
    <property type="entry name" value="C1.5:_HAD__Beta-PGM__Phosphata"/>
    <property type="match status" value="1"/>
</dbReference>
<dbReference type="SUPFAM" id="SSF56784">
    <property type="entry name" value="HAD-like"/>
    <property type="match status" value="1"/>
</dbReference>
<sequence length="196" mass="22104">MSFFKRKKNWIFDMDGTLTIAKHDFDAIKRELEIPLDTDILTSLSKLPVEEAKKKHIHLDTIELKIAKVSIPSPGSSELLRKLKTQTNNLGILTRNSFSNSIETLKATGLIDYFQSDFIFCRERALPKPNPEGIFRLMDLWKANPKETVMIGDYVFDLDAGAAAGVETIYLDPSGKFPFKDSATHCVKNLGEILNL</sequence>
<evidence type="ECO:0000256" key="3">
    <source>
        <dbReference type="ARBA" id="ARBA00006171"/>
    </source>
</evidence>
<protein>
    <recommendedName>
        <fullName evidence="4">phosphoglycolate phosphatase</fullName>
        <ecNumber evidence="4">3.1.3.18</ecNumber>
    </recommendedName>
</protein>
<evidence type="ECO:0000256" key="4">
    <source>
        <dbReference type="ARBA" id="ARBA00013078"/>
    </source>
</evidence>
<dbReference type="GO" id="GO:0016787">
    <property type="term" value="F:hydrolase activity"/>
    <property type="evidence" value="ECO:0007669"/>
    <property type="project" value="UniProtKB-KW"/>
</dbReference>
<comment type="caution">
    <text evidence="5">The sequence shown here is derived from an EMBL/GenBank/DDBJ whole genome shotgun (WGS) entry which is preliminary data.</text>
</comment>
<dbReference type="NCBIfam" id="TIGR01549">
    <property type="entry name" value="HAD-SF-IA-v1"/>
    <property type="match status" value="1"/>
</dbReference>
<dbReference type="RefSeq" id="WP_002977895.1">
    <property type="nucleotide sequence ID" value="NZ_RQHF01000009.1"/>
</dbReference>
<name>A0ABY2NRY6_9LEPT</name>
<dbReference type="Proteomes" id="UP000298112">
    <property type="component" value="Unassembled WGS sequence"/>
</dbReference>
<evidence type="ECO:0000313" key="6">
    <source>
        <dbReference type="Proteomes" id="UP000298112"/>
    </source>
</evidence>
<accession>A0ABY2NRY6</accession>
<proteinExistence type="inferred from homology"/>
<dbReference type="Gene3D" id="1.10.260.80">
    <property type="match status" value="1"/>
</dbReference>
<gene>
    <name evidence="5" type="ORF">EHQ95_03010</name>
</gene>
<dbReference type="PANTHER" id="PTHR43434">
    <property type="entry name" value="PHOSPHOGLYCOLATE PHOSPHATASE"/>
    <property type="match status" value="1"/>
</dbReference>
<dbReference type="PANTHER" id="PTHR43434:SF1">
    <property type="entry name" value="PHOSPHOGLYCOLATE PHOSPHATASE"/>
    <property type="match status" value="1"/>
</dbReference>
<dbReference type="SFLD" id="SFLDS00003">
    <property type="entry name" value="Haloacid_Dehalogenase"/>
    <property type="match status" value="1"/>
</dbReference>
<keyword evidence="6" id="KW-1185">Reference proteome</keyword>
<dbReference type="EMBL" id="RQHF01000009">
    <property type="protein sequence ID" value="TGM60341.1"/>
    <property type="molecule type" value="Genomic_DNA"/>
</dbReference>
<dbReference type="InterPro" id="IPR050155">
    <property type="entry name" value="HAD-like_hydrolase_sf"/>
</dbReference>
<evidence type="ECO:0000256" key="2">
    <source>
        <dbReference type="ARBA" id="ARBA00004818"/>
    </source>
</evidence>
<dbReference type="InterPro" id="IPR036412">
    <property type="entry name" value="HAD-like_sf"/>
</dbReference>
<dbReference type="InterPro" id="IPR041492">
    <property type="entry name" value="HAD_2"/>
</dbReference>
<dbReference type="EC" id="3.1.3.18" evidence="4"/>